<dbReference type="EMBL" id="JACHVB010000035">
    <property type="protein sequence ID" value="MBC2595097.1"/>
    <property type="molecule type" value="Genomic_DNA"/>
</dbReference>
<dbReference type="Pfam" id="PF00440">
    <property type="entry name" value="TetR_N"/>
    <property type="match status" value="1"/>
</dbReference>
<dbReference type="InterPro" id="IPR015292">
    <property type="entry name" value="Tscrpt_reg_YbiH_C"/>
</dbReference>
<sequence>MSQHVKKACETRERLLKAAAETFAAHGYNRATLAVICQEAGANQAAANYHFGDKLGLYAEALRYAFAEAQREYPLPDMGEAPAEDRLRAYLATHCRRIFDTGAGSLFPRMFVKEMADPTEQLEYIFSEVIECERSALIDIVRELLGEQATEEDRALCRLSIIALFQFFNFSRAIREMAIRTKRHRPFNVDTVIEHTVRFALAGVREKQKEIRDRE</sequence>
<dbReference type="PROSITE" id="PS50977">
    <property type="entry name" value="HTH_TETR_2"/>
    <property type="match status" value="1"/>
</dbReference>
<evidence type="ECO:0000256" key="1">
    <source>
        <dbReference type="ARBA" id="ARBA00023015"/>
    </source>
</evidence>
<evidence type="ECO:0000256" key="2">
    <source>
        <dbReference type="ARBA" id="ARBA00023125"/>
    </source>
</evidence>
<keyword evidence="1" id="KW-0805">Transcription regulation</keyword>
<dbReference type="GO" id="GO:0000976">
    <property type="term" value="F:transcription cis-regulatory region binding"/>
    <property type="evidence" value="ECO:0007669"/>
    <property type="project" value="TreeGrafter"/>
</dbReference>
<reference evidence="6 7" key="1">
    <citation type="submission" date="2020-07" db="EMBL/GenBank/DDBJ databases">
        <authorList>
            <person name="Feng X."/>
        </authorList>
    </citation>
    <scope>NUCLEOTIDE SEQUENCE [LARGE SCALE GENOMIC DNA]</scope>
    <source>
        <strain evidence="6 7">JCM31066</strain>
    </source>
</reference>
<keyword evidence="7" id="KW-1185">Reference proteome</keyword>
<dbReference type="InterPro" id="IPR023772">
    <property type="entry name" value="DNA-bd_HTH_TetR-type_CS"/>
</dbReference>
<proteinExistence type="predicted"/>
<protein>
    <submittedName>
        <fullName evidence="6">CerR family C-terminal domain-containing protein</fullName>
    </submittedName>
</protein>
<evidence type="ECO:0000259" key="5">
    <source>
        <dbReference type="PROSITE" id="PS50977"/>
    </source>
</evidence>
<dbReference type="SUPFAM" id="SSF48498">
    <property type="entry name" value="Tetracyclin repressor-like, C-terminal domain"/>
    <property type="match status" value="1"/>
</dbReference>
<dbReference type="Gene3D" id="1.10.357.10">
    <property type="entry name" value="Tetracycline Repressor, domain 2"/>
    <property type="match status" value="1"/>
</dbReference>
<dbReference type="RefSeq" id="WP_185676060.1">
    <property type="nucleotide sequence ID" value="NZ_JACHVB010000035.1"/>
</dbReference>
<dbReference type="Proteomes" id="UP000546464">
    <property type="component" value="Unassembled WGS sequence"/>
</dbReference>
<dbReference type="InterPro" id="IPR001647">
    <property type="entry name" value="HTH_TetR"/>
</dbReference>
<keyword evidence="3" id="KW-0804">Transcription</keyword>
<name>A0A842HHS7_9BACT</name>
<feature type="DNA-binding region" description="H-T-H motif" evidence="4">
    <location>
        <begin position="32"/>
        <end position="51"/>
    </location>
</feature>
<dbReference type="PANTHER" id="PTHR30055:SF234">
    <property type="entry name" value="HTH-TYPE TRANSCRIPTIONAL REGULATOR BETI"/>
    <property type="match status" value="1"/>
</dbReference>
<dbReference type="SUPFAM" id="SSF46689">
    <property type="entry name" value="Homeodomain-like"/>
    <property type="match status" value="1"/>
</dbReference>
<dbReference type="InterPro" id="IPR009057">
    <property type="entry name" value="Homeodomain-like_sf"/>
</dbReference>
<gene>
    <name evidence="6" type="ORF">H5P28_12590</name>
</gene>
<dbReference type="Gene3D" id="1.10.10.60">
    <property type="entry name" value="Homeodomain-like"/>
    <property type="match status" value="1"/>
</dbReference>
<dbReference type="PRINTS" id="PR00455">
    <property type="entry name" value="HTHTETR"/>
</dbReference>
<dbReference type="GO" id="GO:0003700">
    <property type="term" value="F:DNA-binding transcription factor activity"/>
    <property type="evidence" value="ECO:0007669"/>
    <property type="project" value="TreeGrafter"/>
</dbReference>
<evidence type="ECO:0000313" key="7">
    <source>
        <dbReference type="Proteomes" id="UP000546464"/>
    </source>
</evidence>
<dbReference type="PANTHER" id="PTHR30055">
    <property type="entry name" value="HTH-TYPE TRANSCRIPTIONAL REGULATOR RUTR"/>
    <property type="match status" value="1"/>
</dbReference>
<organism evidence="6 7">
    <name type="scientific">Ruficoccus amylovorans</name>
    <dbReference type="NCBI Taxonomy" id="1804625"/>
    <lineage>
        <taxon>Bacteria</taxon>
        <taxon>Pseudomonadati</taxon>
        <taxon>Verrucomicrobiota</taxon>
        <taxon>Opitutia</taxon>
        <taxon>Puniceicoccales</taxon>
        <taxon>Cerasicoccaceae</taxon>
        <taxon>Ruficoccus</taxon>
    </lineage>
</organism>
<accession>A0A842HHS7</accession>
<evidence type="ECO:0000256" key="4">
    <source>
        <dbReference type="PROSITE-ProRule" id="PRU00335"/>
    </source>
</evidence>
<dbReference type="AlphaFoldDB" id="A0A842HHS7"/>
<dbReference type="InterPro" id="IPR050109">
    <property type="entry name" value="HTH-type_TetR-like_transc_reg"/>
</dbReference>
<evidence type="ECO:0000256" key="3">
    <source>
        <dbReference type="ARBA" id="ARBA00023163"/>
    </source>
</evidence>
<comment type="caution">
    <text evidence="6">The sequence shown here is derived from an EMBL/GenBank/DDBJ whole genome shotgun (WGS) entry which is preliminary data.</text>
</comment>
<dbReference type="InterPro" id="IPR036271">
    <property type="entry name" value="Tet_transcr_reg_TetR-rel_C_sf"/>
</dbReference>
<dbReference type="Pfam" id="PF09209">
    <property type="entry name" value="CecR_C"/>
    <property type="match status" value="1"/>
</dbReference>
<keyword evidence="2 4" id="KW-0238">DNA-binding</keyword>
<evidence type="ECO:0000313" key="6">
    <source>
        <dbReference type="EMBL" id="MBC2595097.1"/>
    </source>
</evidence>
<dbReference type="PROSITE" id="PS01081">
    <property type="entry name" value="HTH_TETR_1"/>
    <property type="match status" value="1"/>
</dbReference>
<feature type="domain" description="HTH tetR-type" evidence="5">
    <location>
        <begin position="9"/>
        <end position="69"/>
    </location>
</feature>